<protein>
    <recommendedName>
        <fullName evidence="4">Transposase MuDR plant domain-containing protein</fullName>
    </recommendedName>
</protein>
<accession>A0AAV2E090</accession>
<sequence>MAQNPYCLGAEVHAEISQADQGEDDTWSVPSVHDYEDDDDKEEDEEEEEDGEEEKPNFPPYFYLQANEEDDELSYVDSYGIIPMPIVTGFEEEFYKGQIFHSKQAAQVAVKHHTLQRNFQYGVVESSPSIWKVRCLKHKDENCPWMVRFGCRNVGSEWTVRKAELVHSCSNTTQPKDHRHLDVDVISDSVKHLVRAQPNMSVLTMQAEMKDKFNMQVTY</sequence>
<dbReference type="EMBL" id="OZ034816">
    <property type="protein sequence ID" value="CAL1379326.1"/>
    <property type="molecule type" value="Genomic_DNA"/>
</dbReference>
<evidence type="ECO:0008006" key="4">
    <source>
        <dbReference type="Google" id="ProtNLM"/>
    </source>
</evidence>
<dbReference type="PANTHER" id="PTHR31973:SF195">
    <property type="entry name" value="MUDR FAMILY TRANSPOSASE"/>
    <property type="match status" value="1"/>
</dbReference>
<dbReference type="PANTHER" id="PTHR31973">
    <property type="entry name" value="POLYPROTEIN, PUTATIVE-RELATED"/>
    <property type="match status" value="1"/>
</dbReference>
<evidence type="ECO:0000256" key="1">
    <source>
        <dbReference type="SAM" id="MobiDB-lite"/>
    </source>
</evidence>
<keyword evidence="3" id="KW-1185">Reference proteome</keyword>
<evidence type="ECO:0000313" key="2">
    <source>
        <dbReference type="EMBL" id="CAL1379326.1"/>
    </source>
</evidence>
<proteinExistence type="predicted"/>
<gene>
    <name evidence="2" type="ORF">LTRI10_LOCUS20853</name>
</gene>
<reference evidence="2 3" key="1">
    <citation type="submission" date="2024-04" db="EMBL/GenBank/DDBJ databases">
        <authorList>
            <person name="Fracassetti M."/>
        </authorList>
    </citation>
    <scope>NUCLEOTIDE SEQUENCE [LARGE SCALE GENOMIC DNA]</scope>
</reference>
<feature type="region of interest" description="Disordered" evidence="1">
    <location>
        <begin position="16"/>
        <end position="59"/>
    </location>
</feature>
<name>A0AAV2E090_9ROSI</name>
<evidence type="ECO:0000313" key="3">
    <source>
        <dbReference type="Proteomes" id="UP001497516"/>
    </source>
</evidence>
<dbReference type="AlphaFoldDB" id="A0AAV2E090"/>
<organism evidence="2 3">
    <name type="scientific">Linum trigynum</name>
    <dbReference type="NCBI Taxonomy" id="586398"/>
    <lineage>
        <taxon>Eukaryota</taxon>
        <taxon>Viridiplantae</taxon>
        <taxon>Streptophyta</taxon>
        <taxon>Embryophyta</taxon>
        <taxon>Tracheophyta</taxon>
        <taxon>Spermatophyta</taxon>
        <taxon>Magnoliopsida</taxon>
        <taxon>eudicotyledons</taxon>
        <taxon>Gunneridae</taxon>
        <taxon>Pentapetalae</taxon>
        <taxon>rosids</taxon>
        <taxon>fabids</taxon>
        <taxon>Malpighiales</taxon>
        <taxon>Linaceae</taxon>
        <taxon>Linum</taxon>
    </lineage>
</organism>
<feature type="compositionally biased region" description="Acidic residues" evidence="1">
    <location>
        <begin position="35"/>
        <end position="53"/>
    </location>
</feature>
<dbReference type="Proteomes" id="UP001497516">
    <property type="component" value="Chromosome 3"/>
</dbReference>